<dbReference type="SUPFAM" id="SSF103657">
    <property type="entry name" value="BAR/IMD domain-like"/>
    <property type="match status" value="1"/>
</dbReference>
<evidence type="ECO:0000313" key="3">
    <source>
        <dbReference type="EMBL" id="KAL1497546.1"/>
    </source>
</evidence>
<organism evidence="3 4">
    <name type="scientific">Hypothenemus hampei</name>
    <name type="common">Coffee berry borer</name>
    <dbReference type="NCBI Taxonomy" id="57062"/>
    <lineage>
        <taxon>Eukaryota</taxon>
        <taxon>Metazoa</taxon>
        <taxon>Ecdysozoa</taxon>
        <taxon>Arthropoda</taxon>
        <taxon>Hexapoda</taxon>
        <taxon>Insecta</taxon>
        <taxon>Pterygota</taxon>
        <taxon>Neoptera</taxon>
        <taxon>Endopterygota</taxon>
        <taxon>Coleoptera</taxon>
        <taxon>Polyphaga</taxon>
        <taxon>Cucujiformia</taxon>
        <taxon>Curculionidae</taxon>
        <taxon>Scolytinae</taxon>
        <taxon>Hypothenemus</taxon>
    </lineage>
</organism>
<feature type="region of interest" description="Disordered" evidence="1">
    <location>
        <begin position="731"/>
        <end position="763"/>
    </location>
</feature>
<name>A0ABD1EM19_HYPHA</name>
<comment type="caution">
    <text evidence="3">The sequence shown here is derived from an EMBL/GenBank/DDBJ whole genome shotgun (WGS) entry which is preliminary data.</text>
</comment>
<feature type="region of interest" description="Disordered" evidence="1">
    <location>
        <begin position="512"/>
        <end position="568"/>
    </location>
</feature>
<dbReference type="PANTHER" id="PTHR15708:SF4">
    <property type="entry name" value="FI21477P1-RELATED"/>
    <property type="match status" value="1"/>
</dbReference>
<feature type="compositionally biased region" description="Low complexity" evidence="1">
    <location>
        <begin position="263"/>
        <end position="294"/>
    </location>
</feature>
<evidence type="ECO:0000259" key="2">
    <source>
        <dbReference type="PROSITE" id="PS51338"/>
    </source>
</evidence>
<dbReference type="InterPro" id="IPR013606">
    <property type="entry name" value="I-BAR_dom"/>
</dbReference>
<dbReference type="EMBL" id="JBDJPC010000006">
    <property type="protein sequence ID" value="KAL1497546.1"/>
    <property type="molecule type" value="Genomic_DNA"/>
</dbReference>
<evidence type="ECO:0000256" key="1">
    <source>
        <dbReference type="SAM" id="MobiDB-lite"/>
    </source>
</evidence>
<dbReference type="AlphaFoldDB" id="A0ABD1EM19"/>
<reference evidence="3 4" key="1">
    <citation type="submission" date="2024-05" db="EMBL/GenBank/DDBJ databases">
        <title>Genetic variation in Jamaican populations of the coffee berry borer (Hypothenemus hampei).</title>
        <authorList>
            <person name="Errbii M."/>
            <person name="Myrie A."/>
        </authorList>
    </citation>
    <scope>NUCLEOTIDE SEQUENCE [LARGE SCALE GENOMIC DNA]</scope>
    <source>
        <strain evidence="3">JA-Hopewell-2020-01-JO</strain>
        <tissue evidence="3">Whole body</tissue>
    </source>
</reference>
<feature type="region of interest" description="Disordered" evidence="1">
    <location>
        <begin position="776"/>
        <end position="809"/>
    </location>
</feature>
<keyword evidence="4" id="KW-1185">Reference proteome</keyword>
<feature type="compositionally biased region" description="Low complexity" evidence="1">
    <location>
        <begin position="403"/>
        <end position="420"/>
    </location>
</feature>
<dbReference type="Gene3D" id="1.20.1270.60">
    <property type="entry name" value="Arfaptin homology (AH) domain/BAR domain"/>
    <property type="match status" value="1"/>
</dbReference>
<dbReference type="Pfam" id="PF08397">
    <property type="entry name" value="IMD"/>
    <property type="match status" value="1"/>
</dbReference>
<feature type="compositionally biased region" description="Low complexity" evidence="1">
    <location>
        <begin position="538"/>
        <end position="551"/>
    </location>
</feature>
<dbReference type="InterPro" id="IPR030127">
    <property type="entry name" value="MTSS1/MTSS2"/>
</dbReference>
<feature type="region of interest" description="Disordered" evidence="1">
    <location>
        <begin position="683"/>
        <end position="705"/>
    </location>
</feature>
<dbReference type="Proteomes" id="UP001566132">
    <property type="component" value="Unassembled WGS sequence"/>
</dbReference>
<gene>
    <name evidence="3" type="ORF">ABEB36_008487</name>
</gene>
<feature type="domain" description="IMD" evidence="2">
    <location>
        <begin position="1"/>
        <end position="250"/>
    </location>
</feature>
<feature type="compositionally biased region" description="Low complexity" evidence="1">
    <location>
        <begin position="306"/>
        <end position="319"/>
    </location>
</feature>
<dbReference type="InterPro" id="IPR027267">
    <property type="entry name" value="AH/BAR_dom_sf"/>
</dbReference>
<feature type="compositionally biased region" description="Basic and acidic residues" evidence="1">
    <location>
        <begin position="527"/>
        <end position="537"/>
    </location>
</feature>
<feature type="region of interest" description="Disordered" evidence="1">
    <location>
        <begin position="249"/>
        <end position="334"/>
    </location>
</feature>
<dbReference type="PANTHER" id="PTHR15708">
    <property type="entry name" value="ACTIN BUNDLING/MISSING IN METASTASIS-RELATED"/>
    <property type="match status" value="1"/>
</dbReference>
<protein>
    <recommendedName>
        <fullName evidence="2">IMD domain-containing protein</fullName>
    </recommendedName>
</protein>
<accession>A0ABD1EM19</accession>
<evidence type="ECO:0000313" key="4">
    <source>
        <dbReference type="Proteomes" id="UP001566132"/>
    </source>
</evidence>
<dbReference type="PROSITE" id="PS51338">
    <property type="entry name" value="IMD"/>
    <property type="match status" value="1"/>
</dbReference>
<proteinExistence type="predicted"/>
<sequence>MEASMDKESGLGGLFQQIIMEMKNGMPLWEDLVTKATKLHSSLKATILAVTAYLDSFQKIADSATNARGATREIGTALTRICLRHKAVENRMKQFTGVIMECLIIPLQEKLEEWRKIVLNLDKEYARNYKRARTELKKRSTDTLRLQKKMRKGAGGDVQKRLEYGLQEVTERRQLLEETEKHAVRAALIEERGRFCTFVSLLKPVVDEEVAMLTEMGHLQEAVQQLEKHTTDPNTLPPASEQVIADLKSSDSGWSFQTPPSSPSSLGSRKSSMCSISSLNSSSSGSSKSHQSPSHPHWQRSLSQVSNMSEHSNNSSSSSTPCTPFPAASIPASTSTWPNLQETVQFERAASAIINDRPHTISSAYEKGHSRPPLTVYTFQMPEQSLSQPASPVTTVTPSAETKSIVPPKSPSLSIKSLAKPPLPTRCSSLERPSAPPGGVPAKSIAGIQGVRVLPPGASEQLAAAVLRKSMPSALPAHLQMGKTGQSQQPTYMNTHDLANIVADKVHQIEQNATFPPPPVDFVSPPEKPEGAEKESSTSESSLESSSGYGSQTTFNVDDHNQHLDGTLGTLRGNIFRRSSVQSNKPSPPIRRTSSITNTCISMGSLENLPPPPAFLLDPNCEQNSTSGSHCRGPTINTPNTGVKVAETVKALTELKHTPASPNSIRRLTAISGSAQNIFQPQQSVNERPTSFQPGGSAVSGSNPLLSSFQNQNKVSYLSQSGGVVYAQPSQIMSGSPSAVRRITSFRSQSADRKSEGPGKVGSNFIASLNAKLVPNLSPRMSRRSSEEHSSSSSSSFKAQPQRGPGQSFLDSLNAKLAQQHLGGNVVQPVGLKASKIRQIINSKAQPDPKVCHESLMDQIKRGATLKRAKIVNDRSAPKIY</sequence>
<feature type="region of interest" description="Disordered" evidence="1">
    <location>
        <begin position="401"/>
        <end position="441"/>
    </location>
</feature>